<feature type="compositionally biased region" description="Basic and acidic residues" evidence="1">
    <location>
        <begin position="824"/>
        <end position="854"/>
    </location>
</feature>
<dbReference type="EMBL" id="AWWV01011110">
    <property type="protein sequence ID" value="OMO74416.1"/>
    <property type="molecule type" value="Genomic_DNA"/>
</dbReference>
<evidence type="ECO:0000256" key="1">
    <source>
        <dbReference type="SAM" id="MobiDB-lite"/>
    </source>
</evidence>
<dbReference type="Gramene" id="OMO74416">
    <property type="protein sequence ID" value="OMO74416"/>
    <property type="gene ID" value="CCACVL1_16741"/>
</dbReference>
<organism evidence="3 4">
    <name type="scientific">Corchorus capsularis</name>
    <name type="common">Jute</name>
    <dbReference type="NCBI Taxonomy" id="210143"/>
    <lineage>
        <taxon>Eukaryota</taxon>
        <taxon>Viridiplantae</taxon>
        <taxon>Streptophyta</taxon>
        <taxon>Embryophyta</taxon>
        <taxon>Tracheophyta</taxon>
        <taxon>Spermatophyta</taxon>
        <taxon>Magnoliopsida</taxon>
        <taxon>eudicotyledons</taxon>
        <taxon>Gunneridae</taxon>
        <taxon>Pentapetalae</taxon>
        <taxon>rosids</taxon>
        <taxon>malvids</taxon>
        <taxon>Malvales</taxon>
        <taxon>Malvaceae</taxon>
        <taxon>Grewioideae</taxon>
        <taxon>Apeibeae</taxon>
        <taxon>Corchorus</taxon>
    </lineage>
</organism>
<feature type="compositionally biased region" description="Basic and acidic residues" evidence="1">
    <location>
        <begin position="611"/>
        <end position="620"/>
    </location>
</feature>
<name>A0A1R3HVN2_COCAP</name>
<feature type="compositionally biased region" description="Basic and acidic residues" evidence="1">
    <location>
        <begin position="499"/>
        <end position="510"/>
    </location>
</feature>
<evidence type="ECO:0000259" key="2">
    <source>
        <dbReference type="Pfam" id="PF10536"/>
    </source>
</evidence>
<dbReference type="Pfam" id="PF10536">
    <property type="entry name" value="PMD"/>
    <property type="match status" value="1"/>
</dbReference>
<proteinExistence type="predicted"/>
<feature type="domain" description="Aminotransferase-like plant mobile" evidence="2">
    <location>
        <begin position="103"/>
        <end position="461"/>
    </location>
</feature>
<dbReference type="PANTHER" id="PTHR46033:SF67">
    <property type="entry name" value="AMINOTRANSFERASE-LIKE, PLANT MOBILE DOMAIN FAMILY PROTEIN"/>
    <property type="match status" value="1"/>
</dbReference>
<dbReference type="PANTHER" id="PTHR46033">
    <property type="entry name" value="PROTEIN MAIN-LIKE 2"/>
    <property type="match status" value="1"/>
</dbReference>
<feature type="compositionally biased region" description="Low complexity" evidence="1">
    <location>
        <begin position="646"/>
        <end position="659"/>
    </location>
</feature>
<gene>
    <name evidence="3" type="ORF">CCACVL1_16741</name>
</gene>
<sequence>MDEPERSMVEVREELMVSPTDESQNPNPCSRIAHFLKPVLASDDNQLPKLPSQCLSSLVQSTPEPKNLPLSISFHGWRCRAKNWSTWIDKMAALHEATWKKAGIYEAIMNSTYQIKRNNDLVFGLAEKWCCETKSFVFSWGEASVTLEDVMILGGFSVLGSPVFNPLETDELKEVEEGLKNARLEIVRSKAKKACPRLWMQKFMDSGNEFEHEAFLAFWLSRYVFTNAHETIREHVFSVAIHLARGTKLALAPAVLASIYRDLCLLKDAITASTKLGKEEVFTLTLWSPFQLVQVWAWERFLGLRPQPNPIAKGEPRLVQWHDVSCKVDNVRLALESAGGSFEWRPYAMQVDNWKQPKFYRENEVCISITARLDKELESFARCLKASELVGLDCVEQYLPHRVAMQFGIDQDIPACVPPRSSETPELAWLNYCESLSGVKLYIPSRLYKAGVTAKYLKWWKQSVLECKSAAKGLKKSSKNPKGKKQGGKSASGCPGLHQKIDNFHGKTEVNDPSVSPNCSVKGSKKQGDSVKKNNIANGSRSCFPLKKSKSVSQILEEKQVGNNDSTSSGSNKRNSKKPAENLKGDKKGKEEESSPALALGITKESVQTLKRKEKDEKESASPGLSKKRLKRSAENTAEKDATPVSASSRFYLRSSKSSAKVKDKEEGSSDSASHPLTSVDTKKPPRNLKRKKGISSRVPASAPNFDGKEAEDSPEDNNPTLAEMMRSCKKRANTGTKDCEDDGNRSGHSQSLSSTIADDEVVKYLEPLAMLAEKAMQDESMLRGAGDNFEGTNKDQREQQKRLCRMNMQDESMLRGAGDDFEGTYKDQREQQTVDEKVVMEEPEKTVKDANESNLECPERKMISINGVAGECSCYAVEIPGLSLEERISRLEKLVEELKAMRSASK</sequence>
<feature type="region of interest" description="Disordered" evidence="1">
    <location>
        <begin position="807"/>
        <end position="854"/>
    </location>
</feature>
<evidence type="ECO:0000313" key="3">
    <source>
        <dbReference type="EMBL" id="OMO74416.1"/>
    </source>
</evidence>
<dbReference type="STRING" id="210143.A0A1R3HVN2"/>
<dbReference type="InterPro" id="IPR044824">
    <property type="entry name" value="MAIN-like"/>
</dbReference>
<feature type="compositionally biased region" description="Basic residues" evidence="1">
    <location>
        <begin position="685"/>
        <end position="695"/>
    </location>
</feature>
<feature type="compositionally biased region" description="Polar residues" evidence="1">
    <location>
        <begin position="670"/>
        <end position="680"/>
    </location>
</feature>
<keyword evidence="4" id="KW-1185">Reference proteome</keyword>
<dbReference type="Proteomes" id="UP000188268">
    <property type="component" value="Unassembled WGS sequence"/>
</dbReference>
<feature type="region of interest" description="Disordered" evidence="1">
    <location>
        <begin position="558"/>
        <end position="760"/>
    </location>
</feature>
<protein>
    <recommendedName>
        <fullName evidence="2">Aminotransferase-like plant mobile domain-containing protein</fullName>
    </recommendedName>
</protein>
<reference evidence="3 4" key="1">
    <citation type="submission" date="2013-09" db="EMBL/GenBank/DDBJ databases">
        <title>Corchorus capsularis genome sequencing.</title>
        <authorList>
            <person name="Alam M."/>
            <person name="Haque M.S."/>
            <person name="Islam M.S."/>
            <person name="Emdad E.M."/>
            <person name="Islam M.M."/>
            <person name="Ahmed B."/>
            <person name="Halim A."/>
            <person name="Hossen Q.M.M."/>
            <person name="Hossain M.Z."/>
            <person name="Ahmed R."/>
            <person name="Khan M.M."/>
            <person name="Islam R."/>
            <person name="Rashid M.M."/>
            <person name="Khan S.A."/>
            <person name="Rahman M.S."/>
            <person name="Alam M."/>
        </authorList>
    </citation>
    <scope>NUCLEOTIDE SEQUENCE [LARGE SCALE GENOMIC DNA]</scope>
    <source>
        <strain evidence="4">cv. CVL-1</strain>
        <tissue evidence="3">Whole seedling</tissue>
    </source>
</reference>
<dbReference type="InterPro" id="IPR019557">
    <property type="entry name" value="AminoTfrase-like_pln_mobile"/>
</dbReference>
<dbReference type="AlphaFoldDB" id="A0A1R3HVN2"/>
<dbReference type="GO" id="GO:0010073">
    <property type="term" value="P:meristem maintenance"/>
    <property type="evidence" value="ECO:0007669"/>
    <property type="project" value="InterPro"/>
</dbReference>
<dbReference type="OrthoDB" id="1572276at2759"/>
<feature type="region of interest" description="Disordered" evidence="1">
    <location>
        <begin position="474"/>
        <end position="544"/>
    </location>
</feature>
<feature type="compositionally biased region" description="Basic residues" evidence="1">
    <location>
        <begin position="474"/>
        <end position="487"/>
    </location>
</feature>
<feature type="compositionally biased region" description="Polar residues" evidence="1">
    <location>
        <begin position="747"/>
        <end position="757"/>
    </location>
</feature>
<feature type="compositionally biased region" description="Basic and acidic residues" evidence="1">
    <location>
        <begin position="632"/>
        <end position="642"/>
    </location>
</feature>
<feature type="compositionally biased region" description="Polar residues" evidence="1">
    <location>
        <begin position="511"/>
        <end position="521"/>
    </location>
</feature>
<accession>A0A1R3HVN2</accession>
<comment type="caution">
    <text evidence="3">The sequence shown here is derived from an EMBL/GenBank/DDBJ whole genome shotgun (WGS) entry which is preliminary data.</text>
</comment>
<dbReference type="OMA" id="PRLVQWH"/>
<evidence type="ECO:0000313" key="4">
    <source>
        <dbReference type="Proteomes" id="UP000188268"/>
    </source>
</evidence>
<feature type="compositionally biased region" description="Polar residues" evidence="1">
    <location>
        <begin position="561"/>
        <end position="573"/>
    </location>
</feature>
<feature type="compositionally biased region" description="Basic and acidic residues" evidence="1">
    <location>
        <begin position="578"/>
        <end position="593"/>
    </location>
</feature>